<feature type="chain" id="PRO_5045263786" description="Lipoprotein" evidence="1">
    <location>
        <begin position="24"/>
        <end position="140"/>
    </location>
</feature>
<accession>A0ABX0MTY0</accession>
<keyword evidence="1" id="KW-0732">Signal</keyword>
<name>A0ABX0MTY0_9BURK</name>
<evidence type="ECO:0000256" key="1">
    <source>
        <dbReference type="SAM" id="SignalP"/>
    </source>
</evidence>
<proteinExistence type="predicted"/>
<organism evidence="2 3">
    <name type="scientific">Massilia genomosp. 1</name>
    <dbReference type="NCBI Taxonomy" id="2609280"/>
    <lineage>
        <taxon>Bacteria</taxon>
        <taxon>Pseudomonadati</taxon>
        <taxon>Pseudomonadota</taxon>
        <taxon>Betaproteobacteria</taxon>
        <taxon>Burkholderiales</taxon>
        <taxon>Oxalobacteraceae</taxon>
        <taxon>Telluria group</taxon>
        <taxon>Massilia</taxon>
    </lineage>
</organism>
<gene>
    <name evidence="2" type="ORF">F1735_03175</name>
</gene>
<dbReference type="RefSeq" id="WP_167235572.1">
    <property type="nucleotide sequence ID" value="NZ_WHJF01000005.1"/>
</dbReference>
<evidence type="ECO:0000313" key="3">
    <source>
        <dbReference type="Proteomes" id="UP000610594"/>
    </source>
</evidence>
<evidence type="ECO:0008006" key="4">
    <source>
        <dbReference type="Google" id="ProtNLM"/>
    </source>
</evidence>
<dbReference type="Proteomes" id="UP000610594">
    <property type="component" value="Unassembled WGS sequence"/>
</dbReference>
<sequence length="140" mass="15271">MKTINSACLWLTVLMFFPATAKACTPAQNFTPYTVEKLYDIATYVVYAEGGKLVPSASGERLTVKVLEHFKGPPLESVPAYENSCNRTPEIGVAGVHFLDPDGRGHTMAYPVGQRVEQILATLRRIKAEDAAGKTPATER</sequence>
<keyword evidence="3" id="KW-1185">Reference proteome</keyword>
<dbReference type="EMBL" id="WHJF01000005">
    <property type="protein sequence ID" value="NHZ61314.1"/>
    <property type="molecule type" value="Genomic_DNA"/>
</dbReference>
<feature type="signal peptide" evidence="1">
    <location>
        <begin position="1"/>
        <end position="23"/>
    </location>
</feature>
<evidence type="ECO:0000313" key="2">
    <source>
        <dbReference type="EMBL" id="NHZ61314.1"/>
    </source>
</evidence>
<reference evidence="2 3" key="1">
    <citation type="submission" date="2019-10" db="EMBL/GenBank/DDBJ databases">
        <title>Taxonomy of Antarctic Massilia spp.: description of Massilia rubra sp. nov., Massilia aquatica sp. nov., Massilia mucilaginosa sp. nov., Massilia frigida sp. nov. isolated from streams, lakes and regoliths.</title>
        <authorList>
            <person name="Holochova P."/>
            <person name="Sedlacek I."/>
            <person name="Kralova S."/>
            <person name="Maslanova I."/>
            <person name="Busse H.-J."/>
            <person name="Stankova E."/>
            <person name="Vrbovska V."/>
            <person name="Kovarovic V."/>
            <person name="Bartak M."/>
            <person name="Svec P."/>
            <person name="Pantucek R."/>
        </authorList>
    </citation>
    <scope>NUCLEOTIDE SEQUENCE [LARGE SCALE GENOMIC DNA]</scope>
    <source>
        <strain evidence="2 3">CCM 8694</strain>
    </source>
</reference>
<protein>
    <recommendedName>
        <fullName evidence="4">Lipoprotein</fullName>
    </recommendedName>
</protein>
<comment type="caution">
    <text evidence="2">The sequence shown here is derived from an EMBL/GenBank/DDBJ whole genome shotgun (WGS) entry which is preliminary data.</text>
</comment>